<protein>
    <recommendedName>
        <fullName evidence="4">tRNA/rRNA methyltransferase SpoU type domain-containing protein</fullName>
    </recommendedName>
</protein>
<dbReference type="EMBL" id="KK100724">
    <property type="protein sequence ID" value="KIZ04106.1"/>
    <property type="molecule type" value="Genomic_DNA"/>
</dbReference>
<dbReference type="Gene3D" id="3.40.1280.10">
    <property type="match status" value="1"/>
</dbReference>
<dbReference type="RefSeq" id="XP_013903125.1">
    <property type="nucleotide sequence ID" value="XM_014047671.1"/>
</dbReference>
<dbReference type="InterPro" id="IPR029026">
    <property type="entry name" value="tRNA_m1G_MTases_N"/>
</dbReference>
<dbReference type="PANTHER" id="PTHR43191">
    <property type="entry name" value="RRNA METHYLTRANSFERASE 3"/>
    <property type="match status" value="1"/>
</dbReference>
<dbReference type="OrthoDB" id="270651at2759"/>
<dbReference type="AlphaFoldDB" id="A0A0D2NGF3"/>
<name>A0A0D2NGF3_9CHLO</name>
<feature type="region of interest" description="Disordered" evidence="1">
    <location>
        <begin position="1"/>
        <end position="33"/>
    </location>
</feature>
<dbReference type="GeneID" id="25736724"/>
<evidence type="ECO:0000313" key="2">
    <source>
        <dbReference type="EMBL" id="KIZ04106.1"/>
    </source>
</evidence>
<proteinExistence type="predicted"/>
<organism evidence="2 3">
    <name type="scientific">Monoraphidium neglectum</name>
    <dbReference type="NCBI Taxonomy" id="145388"/>
    <lineage>
        <taxon>Eukaryota</taxon>
        <taxon>Viridiplantae</taxon>
        <taxon>Chlorophyta</taxon>
        <taxon>core chlorophytes</taxon>
        <taxon>Chlorophyceae</taxon>
        <taxon>CS clade</taxon>
        <taxon>Sphaeropleales</taxon>
        <taxon>Selenastraceae</taxon>
        <taxon>Monoraphidium</taxon>
    </lineage>
</organism>
<gene>
    <name evidence="2" type="ORF">MNEG_3846</name>
</gene>
<dbReference type="SUPFAM" id="SSF75217">
    <property type="entry name" value="alpha/beta knot"/>
    <property type="match status" value="1"/>
</dbReference>
<keyword evidence="3" id="KW-1185">Reference proteome</keyword>
<dbReference type="GO" id="GO:0003723">
    <property type="term" value="F:RNA binding"/>
    <property type="evidence" value="ECO:0007669"/>
    <property type="project" value="TreeGrafter"/>
</dbReference>
<sequence>MLATGRPQQQVHERAYTERQQQPGDEGTNTVSTSNIGSSPKCFVIVYNVAKKHNIGTLLRSCTAFGVAQGQGLSEKQMRLCDAFVYIPQYGAGTASLNVTVAASIILHHFALWAGYAERGREGAKYVVAERPQRTSARGVVPLTAEERAALQKARASALEDGREWMEDAMGCGGGLDGVLEALAAEGVDGGVVGPMIQGGG</sequence>
<evidence type="ECO:0008006" key="4">
    <source>
        <dbReference type="Google" id="ProtNLM"/>
    </source>
</evidence>
<dbReference type="PANTHER" id="PTHR43191:SF7">
    <property type="entry name" value="OBP33PEP LIKE PROTEIN"/>
    <property type="match status" value="1"/>
</dbReference>
<dbReference type="InterPro" id="IPR029028">
    <property type="entry name" value="Alpha/beta_knot_MTases"/>
</dbReference>
<evidence type="ECO:0000256" key="1">
    <source>
        <dbReference type="SAM" id="MobiDB-lite"/>
    </source>
</evidence>
<dbReference type="Proteomes" id="UP000054498">
    <property type="component" value="Unassembled WGS sequence"/>
</dbReference>
<evidence type="ECO:0000313" key="3">
    <source>
        <dbReference type="Proteomes" id="UP000054498"/>
    </source>
</evidence>
<feature type="compositionally biased region" description="Polar residues" evidence="1">
    <location>
        <begin position="1"/>
        <end position="10"/>
    </location>
</feature>
<feature type="compositionally biased region" description="Polar residues" evidence="1">
    <location>
        <begin position="18"/>
        <end position="33"/>
    </location>
</feature>
<dbReference type="STRING" id="145388.A0A0D2NGF3"/>
<dbReference type="KEGG" id="mng:MNEG_3846"/>
<dbReference type="InterPro" id="IPR051259">
    <property type="entry name" value="rRNA_Methyltransferase"/>
</dbReference>
<reference evidence="2 3" key="1">
    <citation type="journal article" date="2013" name="BMC Genomics">
        <title>Reconstruction of the lipid metabolism for the microalga Monoraphidium neglectum from its genome sequence reveals characteristics suitable for biofuel production.</title>
        <authorList>
            <person name="Bogen C."/>
            <person name="Al-Dilaimi A."/>
            <person name="Albersmeier A."/>
            <person name="Wichmann J."/>
            <person name="Grundmann M."/>
            <person name="Rupp O."/>
            <person name="Lauersen K.J."/>
            <person name="Blifernez-Klassen O."/>
            <person name="Kalinowski J."/>
            <person name="Goesmann A."/>
            <person name="Mussgnug J.H."/>
            <person name="Kruse O."/>
        </authorList>
    </citation>
    <scope>NUCLEOTIDE SEQUENCE [LARGE SCALE GENOMIC DNA]</scope>
    <source>
        <strain evidence="2 3">SAG 48.87</strain>
    </source>
</reference>
<accession>A0A0D2NGF3</accession>